<evidence type="ECO:0000256" key="3">
    <source>
        <dbReference type="ARBA" id="ARBA00023125"/>
    </source>
</evidence>
<protein>
    <submittedName>
        <fullName evidence="6">LysR family transcriptional regulator</fullName>
    </submittedName>
</protein>
<evidence type="ECO:0000256" key="4">
    <source>
        <dbReference type="ARBA" id="ARBA00023163"/>
    </source>
</evidence>
<dbReference type="PRINTS" id="PR00039">
    <property type="entry name" value="HTHLYSR"/>
</dbReference>
<dbReference type="PATRIC" id="fig|908627.4.peg.1664"/>
<dbReference type="PANTHER" id="PTHR30126:SF40">
    <property type="entry name" value="HTH-TYPE TRANSCRIPTIONAL REGULATOR GLTR"/>
    <property type="match status" value="1"/>
</dbReference>
<dbReference type="Gene3D" id="1.10.10.10">
    <property type="entry name" value="Winged helix-like DNA-binding domain superfamily/Winged helix DNA-binding domain"/>
    <property type="match status" value="1"/>
</dbReference>
<evidence type="ECO:0000313" key="6">
    <source>
        <dbReference type="EMBL" id="KLU26853.1"/>
    </source>
</evidence>
<dbReference type="FunFam" id="1.10.10.10:FF:000001">
    <property type="entry name" value="LysR family transcriptional regulator"/>
    <property type="match status" value="1"/>
</dbReference>
<name>A0A0J1G3T5_9BURK</name>
<dbReference type="SUPFAM" id="SSF46785">
    <property type="entry name" value="Winged helix' DNA-binding domain"/>
    <property type="match status" value="1"/>
</dbReference>
<evidence type="ECO:0000313" key="7">
    <source>
        <dbReference type="Proteomes" id="UP000035963"/>
    </source>
</evidence>
<dbReference type="GO" id="GO:0003700">
    <property type="term" value="F:DNA-binding transcription factor activity"/>
    <property type="evidence" value="ECO:0007669"/>
    <property type="project" value="InterPro"/>
</dbReference>
<comment type="caution">
    <text evidence="6">The sequence shown here is derived from an EMBL/GenBank/DDBJ whole genome shotgun (WGS) entry which is preliminary data.</text>
</comment>
<dbReference type="InterPro" id="IPR036390">
    <property type="entry name" value="WH_DNA-bd_sf"/>
</dbReference>
<keyword evidence="4" id="KW-0804">Transcription</keyword>
<keyword evidence="2" id="KW-0805">Transcription regulation</keyword>
<feature type="domain" description="HTH lysR-type" evidence="5">
    <location>
        <begin position="1"/>
        <end position="58"/>
    </location>
</feature>
<gene>
    <name evidence="6" type="ORF">EOS_07520</name>
</gene>
<keyword evidence="3" id="KW-0238">DNA-binding</keyword>
<reference evidence="6 7" key="1">
    <citation type="journal article" date="2015" name="Genome Announc.">
        <title>Draft Genome Sequence of Burkholderia sp. Strain PML1(12), an Ectomycorrhizosphere-Inhabiting Bacterium with Effective Mineral-Weathering Ability.</title>
        <authorList>
            <person name="Uroz S."/>
            <person name="Oger P."/>
        </authorList>
    </citation>
    <scope>NUCLEOTIDE SEQUENCE [LARGE SCALE GENOMIC DNA]</scope>
    <source>
        <strain evidence="7">PML1(12)</strain>
    </source>
</reference>
<keyword evidence="7" id="KW-1185">Reference proteome</keyword>
<comment type="similarity">
    <text evidence="1">Belongs to the LysR transcriptional regulatory family.</text>
</comment>
<dbReference type="Gene3D" id="3.40.190.290">
    <property type="match status" value="1"/>
</dbReference>
<sequence length="302" mass="32777">MDHTSLDIFRVVAAELSVTRAAKRLGRVQSNVTTRIQQLEEELGVALFRRDGNRLTLSVEGERFLGYANRMLALADEARQVLSPHAPSGTLRIGSMESTAAARLPGPLAALHVQYPGVQLRISTAPSRQLLEQVRSGLLDCAFAALPPCGDMASEADLEVVGLLGEPVFREEILLVLPPGHAAIRQGTDIAVRSLAAFAQGCSYRVIAEEWLGQDKSALDIQEVGSYHSMLACVAAGGCVSLVPRSVLDLLREPPEFRTHVVAKVDTWLVHRNGYQTAAFDALREALTPFMSKQQTAKRKSS</sequence>
<dbReference type="InterPro" id="IPR000847">
    <property type="entry name" value="LysR_HTH_N"/>
</dbReference>
<dbReference type="PANTHER" id="PTHR30126">
    <property type="entry name" value="HTH-TYPE TRANSCRIPTIONAL REGULATOR"/>
    <property type="match status" value="1"/>
</dbReference>
<evidence type="ECO:0000259" key="5">
    <source>
        <dbReference type="PROSITE" id="PS50931"/>
    </source>
</evidence>
<accession>A0A0J1G3T5</accession>
<dbReference type="OrthoDB" id="464481at2"/>
<dbReference type="Proteomes" id="UP000035963">
    <property type="component" value="Unassembled WGS sequence"/>
</dbReference>
<dbReference type="SUPFAM" id="SSF53850">
    <property type="entry name" value="Periplasmic binding protein-like II"/>
    <property type="match status" value="1"/>
</dbReference>
<dbReference type="EMBL" id="AEJF01000059">
    <property type="protein sequence ID" value="KLU26853.1"/>
    <property type="molecule type" value="Genomic_DNA"/>
</dbReference>
<proteinExistence type="inferred from homology"/>
<dbReference type="GO" id="GO:0000976">
    <property type="term" value="F:transcription cis-regulatory region binding"/>
    <property type="evidence" value="ECO:0007669"/>
    <property type="project" value="TreeGrafter"/>
</dbReference>
<dbReference type="RefSeq" id="WP_047845987.1">
    <property type="nucleotide sequence ID" value="NZ_AEJF01000059.1"/>
</dbReference>
<organism evidence="6 7">
    <name type="scientific">Caballeronia mineralivorans PML1(12)</name>
    <dbReference type="NCBI Taxonomy" id="908627"/>
    <lineage>
        <taxon>Bacteria</taxon>
        <taxon>Pseudomonadati</taxon>
        <taxon>Pseudomonadota</taxon>
        <taxon>Betaproteobacteria</taxon>
        <taxon>Burkholderiales</taxon>
        <taxon>Burkholderiaceae</taxon>
        <taxon>Caballeronia</taxon>
    </lineage>
</organism>
<dbReference type="PROSITE" id="PS50931">
    <property type="entry name" value="HTH_LYSR"/>
    <property type="match status" value="1"/>
</dbReference>
<evidence type="ECO:0000256" key="2">
    <source>
        <dbReference type="ARBA" id="ARBA00023015"/>
    </source>
</evidence>
<dbReference type="Pfam" id="PF00126">
    <property type="entry name" value="HTH_1"/>
    <property type="match status" value="1"/>
</dbReference>
<dbReference type="AlphaFoldDB" id="A0A0J1G3T5"/>
<evidence type="ECO:0000256" key="1">
    <source>
        <dbReference type="ARBA" id="ARBA00009437"/>
    </source>
</evidence>
<dbReference type="InterPro" id="IPR005119">
    <property type="entry name" value="LysR_subst-bd"/>
</dbReference>
<dbReference type="InterPro" id="IPR036388">
    <property type="entry name" value="WH-like_DNA-bd_sf"/>
</dbReference>
<dbReference type="Pfam" id="PF03466">
    <property type="entry name" value="LysR_substrate"/>
    <property type="match status" value="1"/>
</dbReference>